<dbReference type="PANTHER" id="PTHR34820:SF4">
    <property type="entry name" value="INNER MEMBRANE PROTEIN YEBZ"/>
    <property type="match status" value="1"/>
</dbReference>
<keyword evidence="3 7" id="KW-0732">Signal</keyword>
<dbReference type="GO" id="GO:0006825">
    <property type="term" value="P:copper ion transport"/>
    <property type="evidence" value="ECO:0007669"/>
    <property type="project" value="InterPro"/>
</dbReference>
<reference evidence="9 10" key="1">
    <citation type="submission" date="2017-06" db="EMBL/GenBank/DDBJ databases">
        <authorList>
            <person name="Kim H.J."/>
            <person name="Triplett B.A."/>
        </authorList>
    </citation>
    <scope>NUCLEOTIDE SEQUENCE [LARGE SCALE GENOMIC DNA]</scope>
    <source>
        <strain evidence="9 10">DSM 22179</strain>
    </source>
</reference>
<keyword evidence="6" id="KW-0812">Transmembrane</keyword>
<dbReference type="Proteomes" id="UP000198122">
    <property type="component" value="Unassembled WGS sequence"/>
</dbReference>
<name>A0A212U877_9MICO</name>
<dbReference type="InterPro" id="IPR014756">
    <property type="entry name" value="Ig_E-set"/>
</dbReference>
<keyword evidence="6" id="KW-0472">Membrane</keyword>
<evidence type="ECO:0000256" key="4">
    <source>
        <dbReference type="ARBA" id="ARBA00023008"/>
    </source>
</evidence>
<dbReference type="AlphaFoldDB" id="A0A212U877"/>
<keyword evidence="2" id="KW-0479">Metal-binding</keyword>
<feature type="chain" id="PRO_5012058328" description="CopC domain-containing protein" evidence="7">
    <location>
        <begin position="33"/>
        <end position="196"/>
    </location>
</feature>
<dbReference type="PANTHER" id="PTHR34820">
    <property type="entry name" value="INNER MEMBRANE PROTEIN YEBZ"/>
    <property type="match status" value="1"/>
</dbReference>
<gene>
    <name evidence="9" type="ORF">SAMN05445756_2209</name>
</gene>
<dbReference type="GO" id="GO:0042597">
    <property type="term" value="C:periplasmic space"/>
    <property type="evidence" value="ECO:0007669"/>
    <property type="project" value="InterPro"/>
</dbReference>
<evidence type="ECO:0000256" key="1">
    <source>
        <dbReference type="ARBA" id="ARBA00004196"/>
    </source>
</evidence>
<evidence type="ECO:0000259" key="8">
    <source>
        <dbReference type="Pfam" id="PF04234"/>
    </source>
</evidence>
<feature type="compositionally biased region" description="Low complexity" evidence="5">
    <location>
        <begin position="150"/>
        <end position="170"/>
    </location>
</feature>
<dbReference type="EMBL" id="FYEZ01000004">
    <property type="protein sequence ID" value="SNC74291.1"/>
    <property type="molecule type" value="Genomic_DNA"/>
</dbReference>
<feature type="signal peptide" evidence="7">
    <location>
        <begin position="1"/>
        <end position="32"/>
    </location>
</feature>
<evidence type="ECO:0000256" key="2">
    <source>
        <dbReference type="ARBA" id="ARBA00022723"/>
    </source>
</evidence>
<feature type="transmembrane region" description="Helical" evidence="6">
    <location>
        <begin position="174"/>
        <end position="194"/>
    </location>
</feature>
<evidence type="ECO:0000256" key="6">
    <source>
        <dbReference type="SAM" id="Phobius"/>
    </source>
</evidence>
<dbReference type="InterPro" id="IPR032694">
    <property type="entry name" value="CopC/D"/>
</dbReference>
<dbReference type="Pfam" id="PF04234">
    <property type="entry name" value="CopC"/>
    <property type="match status" value="1"/>
</dbReference>
<feature type="domain" description="CopC" evidence="8">
    <location>
        <begin position="33"/>
        <end position="126"/>
    </location>
</feature>
<dbReference type="InterPro" id="IPR007348">
    <property type="entry name" value="CopC_dom"/>
</dbReference>
<dbReference type="SUPFAM" id="SSF81296">
    <property type="entry name" value="E set domains"/>
    <property type="match status" value="1"/>
</dbReference>
<accession>A0A212U877</accession>
<dbReference type="GO" id="GO:0030313">
    <property type="term" value="C:cell envelope"/>
    <property type="evidence" value="ECO:0007669"/>
    <property type="project" value="UniProtKB-SubCell"/>
</dbReference>
<feature type="region of interest" description="Disordered" evidence="5">
    <location>
        <begin position="115"/>
        <end position="171"/>
    </location>
</feature>
<keyword evidence="4" id="KW-0186">Copper</keyword>
<protein>
    <recommendedName>
        <fullName evidence="8">CopC domain-containing protein</fullName>
    </recommendedName>
</protein>
<dbReference type="InterPro" id="IPR014755">
    <property type="entry name" value="Cu-Rt/internalin_Ig-like"/>
</dbReference>
<sequence length="196" mass="19850">MRRMKNRHTSSRGTLLAATALSLSALAPQAHAHDTLMETVPKDGASVAEAPEVLELTFSDALTPAGHRMSLADAEGKVVAEGEPTLDGPKATFDLPEDLGGGEYALTWRVTSSDGHPISGRTTFTVEGGEGTGKDPAEPDPQPEQDPADAPEAAAPAEAAPAASSEESSGLSGGMLLGLGAVGALVIGAGLFLLRS</sequence>
<proteinExistence type="predicted"/>
<keyword evidence="10" id="KW-1185">Reference proteome</keyword>
<organism evidence="9 10">
    <name type="scientific">Kytococcus aerolatus</name>
    <dbReference type="NCBI Taxonomy" id="592308"/>
    <lineage>
        <taxon>Bacteria</taxon>
        <taxon>Bacillati</taxon>
        <taxon>Actinomycetota</taxon>
        <taxon>Actinomycetes</taxon>
        <taxon>Micrococcales</taxon>
        <taxon>Kytococcaceae</taxon>
        <taxon>Kytococcus</taxon>
    </lineage>
</organism>
<dbReference type="GO" id="GO:0005507">
    <property type="term" value="F:copper ion binding"/>
    <property type="evidence" value="ECO:0007669"/>
    <property type="project" value="InterPro"/>
</dbReference>
<evidence type="ECO:0000313" key="9">
    <source>
        <dbReference type="EMBL" id="SNC74291.1"/>
    </source>
</evidence>
<evidence type="ECO:0000256" key="7">
    <source>
        <dbReference type="SAM" id="SignalP"/>
    </source>
</evidence>
<evidence type="ECO:0000256" key="5">
    <source>
        <dbReference type="SAM" id="MobiDB-lite"/>
    </source>
</evidence>
<dbReference type="GO" id="GO:0046688">
    <property type="term" value="P:response to copper ion"/>
    <property type="evidence" value="ECO:0007669"/>
    <property type="project" value="InterPro"/>
</dbReference>
<evidence type="ECO:0000256" key="3">
    <source>
        <dbReference type="ARBA" id="ARBA00022729"/>
    </source>
</evidence>
<keyword evidence="6" id="KW-1133">Transmembrane helix</keyword>
<dbReference type="GO" id="GO:0005886">
    <property type="term" value="C:plasma membrane"/>
    <property type="evidence" value="ECO:0007669"/>
    <property type="project" value="TreeGrafter"/>
</dbReference>
<evidence type="ECO:0000313" key="10">
    <source>
        <dbReference type="Proteomes" id="UP000198122"/>
    </source>
</evidence>
<comment type="subcellular location">
    <subcellularLocation>
        <location evidence="1">Cell envelope</location>
    </subcellularLocation>
</comment>
<dbReference type="Gene3D" id="2.60.40.1220">
    <property type="match status" value="1"/>
</dbReference>